<reference evidence="2" key="1">
    <citation type="submission" date="2010-08" db="EMBL/GenBank/DDBJ databases">
        <authorList>
            <consortium name="Caenorhabditis japonica Sequencing Consortium"/>
            <person name="Wilson R.K."/>
        </authorList>
    </citation>
    <scope>NUCLEOTIDE SEQUENCE [LARGE SCALE GENOMIC DNA]</scope>
    <source>
        <strain evidence="2">DF5081</strain>
    </source>
</reference>
<evidence type="ECO:0000313" key="2">
    <source>
        <dbReference type="Proteomes" id="UP000005237"/>
    </source>
</evidence>
<proteinExistence type="predicted"/>
<dbReference type="EnsemblMetazoa" id="CJA17400.1">
    <property type="protein sequence ID" value="CJA17400.1"/>
    <property type="gene ID" value="WBGene00136604"/>
</dbReference>
<dbReference type="AlphaFoldDB" id="A0A8R1I7S5"/>
<reference evidence="1" key="2">
    <citation type="submission" date="2022-06" db="UniProtKB">
        <authorList>
            <consortium name="EnsemblMetazoa"/>
        </authorList>
    </citation>
    <scope>IDENTIFICATION</scope>
    <source>
        <strain evidence="1">DF5081</strain>
    </source>
</reference>
<accession>A0A8R1I7S5</accession>
<sequence length="164" mass="18874">MTSYNTSSSTPVYKTVETGDVTEFFSFPSLENTEQNKKKKNTTKKMVLNESNIKEFLNMIAPREEVERQDAKLRAKLNAGKAARISAMGPAKVMYTHPRPVDRTHPYAYTQSSCRQRPTQNYENTVPQTVHVSSQQCPSAVPYSNEWYGIQMQRSQEQTYYYPI</sequence>
<organism evidence="1 2">
    <name type="scientific">Caenorhabditis japonica</name>
    <dbReference type="NCBI Taxonomy" id="281687"/>
    <lineage>
        <taxon>Eukaryota</taxon>
        <taxon>Metazoa</taxon>
        <taxon>Ecdysozoa</taxon>
        <taxon>Nematoda</taxon>
        <taxon>Chromadorea</taxon>
        <taxon>Rhabditida</taxon>
        <taxon>Rhabditina</taxon>
        <taxon>Rhabditomorpha</taxon>
        <taxon>Rhabditoidea</taxon>
        <taxon>Rhabditidae</taxon>
        <taxon>Peloderinae</taxon>
        <taxon>Caenorhabditis</taxon>
    </lineage>
</organism>
<dbReference type="Proteomes" id="UP000005237">
    <property type="component" value="Unassembled WGS sequence"/>
</dbReference>
<evidence type="ECO:0000313" key="1">
    <source>
        <dbReference type="EnsemblMetazoa" id="CJA17400.1"/>
    </source>
</evidence>
<protein>
    <submittedName>
        <fullName evidence="1">Uncharacterized protein</fullName>
    </submittedName>
</protein>
<name>A0A8R1I7S5_CAEJA</name>
<keyword evidence="2" id="KW-1185">Reference proteome</keyword>